<evidence type="ECO:0000313" key="2">
    <source>
        <dbReference type="Proteomes" id="UP000593663"/>
    </source>
</evidence>
<gene>
    <name evidence="1" type="ORF">H5V43_03840</name>
</gene>
<dbReference type="Proteomes" id="UP000593663">
    <property type="component" value="Chromosome 1"/>
</dbReference>
<evidence type="ECO:0000313" key="1">
    <source>
        <dbReference type="EMBL" id="QOT72288.1"/>
    </source>
</evidence>
<organism evidence="1 2">
    <name type="scientific">Sphingobium fuliginis (strain ATCC 27551)</name>
    <dbReference type="NCBI Taxonomy" id="336203"/>
    <lineage>
        <taxon>Bacteria</taxon>
        <taxon>Pseudomonadati</taxon>
        <taxon>Pseudomonadota</taxon>
        <taxon>Alphaproteobacteria</taxon>
        <taxon>Sphingomonadales</taxon>
        <taxon>Sphingomonadaceae</taxon>
        <taxon>Sphingobium</taxon>
    </lineage>
</organism>
<name>A0A7M2GIF7_SPHSA</name>
<accession>A0A7M2GIF7</accession>
<dbReference type="EMBL" id="CP060035">
    <property type="protein sequence ID" value="QOT72288.1"/>
    <property type="molecule type" value="Genomic_DNA"/>
</dbReference>
<dbReference type="RefSeq" id="WP_037481185.1">
    <property type="nucleotide sequence ID" value="NZ_BATN01000001.1"/>
</dbReference>
<dbReference type="KEGG" id="sbar:H5V43_03840"/>
<reference evidence="2" key="1">
    <citation type="submission" date="2020-08" db="EMBL/GenBank/DDBJ databases">
        <title>Complete genome sequence of Sphingobium barthaii strain KK22, a high-molecular-weight polycyclic aromatic hydrocarbon-degrading soil bacterium.</title>
        <authorList>
            <person name="Mori J.F."/>
            <person name="Kanaly R.A."/>
        </authorList>
    </citation>
    <scope>NUCLEOTIDE SEQUENCE [LARGE SCALE GENOMIC DNA]</scope>
    <source>
        <strain evidence="2">KK22</strain>
    </source>
</reference>
<proteinExistence type="predicted"/>
<protein>
    <submittedName>
        <fullName evidence="1">Uncharacterized protein</fullName>
    </submittedName>
</protein>
<sequence>MALLSQAIRNQLCVRASYNRGMVILAPHILYTRHDAPFVDAVVIERNGGPPVEAKLASFRVAGLKSIAMTIEGFAPFAGLDLSDARYAERIVAQLEP</sequence>
<dbReference type="AlphaFoldDB" id="A0A7M2GIF7"/>